<dbReference type="PANTHER" id="PTHR39639">
    <property type="entry name" value="CHROMOSOME 16, WHOLE GENOME SHOTGUN SEQUENCE"/>
    <property type="match status" value="1"/>
</dbReference>
<dbReference type="RefSeq" id="XP_033385789.1">
    <property type="nucleotide sequence ID" value="XM_033533727.1"/>
</dbReference>
<feature type="compositionally biased region" description="Polar residues" evidence="1">
    <location>
        <begin position="571"/>
        <end position="611"/>
    </location>
</feature>
<feature type="compositionally biased region" description="Basic and acidic residues" evidence="1">
    <location>
        <begin position="612"/>
        <end position="621"/>
    </location>
</feature>
<dbReference type="Pfam" id="PF03235">
    <property type="entry name" value="GmrSD_N"/>
    <property type="match status" value="1"/>
</dbReference>
<feature type="compositionally biased region" description="Polar residues" evidence="1">
    <location>
        <begin position="479"/>
        <end position="488"/>
    </location>
</feature>
<dbReference type="EMBL" id="ML978068">
    <property type="protein sequence ID" value="KAF2017450.1"/>
    <property type="molecule type" value="Genomic_DNA"/>
</dbReference>
<gene>
    <name evidence="3" type="ORF">BU24DRAFT_490615</name>
</gene>
<keyword evidence="4" id="KW-1185">Reference proteome</keyword>
<evidence type="ECO:0000256" key="1">
    <source>
        <dbReference type="SAM" id="MobiDB-lite"/>
    </source>
</evidence>
<feature type="region of interest" description="Disordered" evidence="1">
    <location>
        <begin position="416"/>
        <end position="488"/>
    </location>
</feature>
<feature type="region of interest" description="Disordered" evidence="1">
    <location>
        <begin position="559"/>
        <end position="647"/>
    </location>
</feature>
<proteinExistence type="predicted"/>
<feature type="domain" description="GmrSD restriction endonucleases N-terminal" evidence="2">
    <location>
        <begin position="78"/>
        <end position="202"/>
    </location>
</feature>
<feature type="compositionally biased region" description="Polar residues" evidence="1">
    <location>
        <begin position="416"/>
        <end position="449"/>
    </location>
</feature>
<sequence length="714" mass="79935">MPGLAMNLTPSQTLFKQEEVDDDDDKDFAIDFAVDESGERGDLPGEFDANAYRSRPQLSQPGVFMRSLAYLIDGLERGKIDIDPEYQREVVWTAERMTNLVNSLMENFYIPPIILNRKASGGDPNSVTLICVDGKQRLSSVRAFVKGLVPCQDYQGNKWFFCEHPEGRSRKVLSETQQKEFLAKEFCSFEYKDLSSEQEEDLFARVQLGMQLTAAEKMRAQSGPWQELGKLFVQDFPTIFELLKDRSRAKDFQMALSCFSQILEVEHPTNANGIPILRTNYTALPKLLHNKAALDDRLKSHLANVFNTFKELIKNDPDVFTNIGRKLKGVQTFAPIELVAVTVLISMYSETRSNGLLLGDIRYLRNQLRENFVDLRMNRPVWRYIWDYIDNLEKYRGAINGTTIDRSVRVSRPLLQSATKPEPSFSPTMLQSGASVSEPQIPTANSPSTLRHDAPFNDTSHKSKRPRVGSGSAVDHQQDSVNSRTIFPAKSQTLVISGPKKPTPASHPAPIRPLLIPNSPMVPTPNAMEVHQQSYPWPDDFRAPTAPMVWSSEPIPSESLLSSFPSPYPNHSVQNTITPHAGGQMSNANVYSSPALQSSNIPSKPNAMQPSENRDLRRNVVKDTQPVKPAPPRPRKRPPPSWSLEPFEDGVIDLTSDTEIEEERQNLLSSFRRPSNTAEQGVIPLAHNSNSPTASTGPKRAIAPATFNPYKKGP</sequence>
<organism evidence="3 4">
    <name type="scientific">Aaosphaeria arxii CBS 175.79</name>
    <dbReference type="NCBI Taxonomy" id="1450172"/>
    <lineage>
        <taxon>Eukaryota</taxon>
        <taxon>Fungi</taxon>
        <taxon>Dikarya</taxon>
        <taxon>Ascomycota</taxon>
        <taxon>Pezizomycotina</taxon>
        <taxon>Dothideomycetes</taxon>
        <taxon>Pleosporomycetidae</taxon>
        <taxon>Pleosporales</taxon>
        <taxon>Pleosporales incertae sedis</taxon>
        <taxon>Aaosphaeria</taxon>
    </lineage>
</organism>
<reference evidence="3" key="1">
    <citation type="journal article" date="2020" name="Stud. Mycol.">
        <title>101 Dothideomycetes genomes: a test case for predicting lifestyles and emergence of pathogens.</title>
        <authorList>
            <person name="Haridas S."/>
            <person name="Albert R."/>
            <person name="Binder M."/>
            <person name="Bloem J."/>
            <person name="Labutti K."/>
            <person name="Salamov A."/>
            <person name="Andreopoulos B."/>
            <person name="Baker S."/>
            <person name="Barry K."/>
            <person name="Bills G."/>
            <person name="Bluhm B."/>
            <person name="Cannon C."/>
            <person name="Castanera R."/>
            <person name="Culley D."/>
            <person name="Daum C."/>
            <person name="Ezra D."/>
            <person name="Gonzalez J."/>
            <person name="Henrissat B."/>
            <person name="Kuo A."/>
            <person name="Liang C."/>
            <person name="Lipzen A."/>
            <person name="Lutzoni F."/>
            <person name="Magnuson J."/>
            <person name="Mondo S."/>
            <person name="Nolan M."/>
            <person name="Ohm R."/>
            <person name="Pangilinan J."/>
            <person name="Park H.-J."/>
            <person name="Ramirez L."/>
            <person name="Alfaro M."/>
            <person name="Sun H."/>
            <person name="Tritt A."/>
            <person name="Yoshinaga Y."/>
            <person name="Zwiers L.-H."/>
            <person name="Turgeon B."/>
            <person name="Goodwin S."/>
            <person name="Spatafora J."/>
            <person name="Crous P."/>
            <person name="Grigoriev I."/>
        </authorList>
    </citation>
    <scope>NUCLEOTIDE SEQUENCE</scope>
    <source>
        <strain evidence="3">CBS 175.79</strain>
    </source>
</reference>
<feature type="compositionally biased region" description="Polar residues" evidence="1">
    <location>
        <begin position="687"/>
        <end position="696"/>
    </location>
</feature>
<dbReference type="InterPro" id="IPR004919">
    <property type="entry name" value="GmrSD_N"/>
</dbReference>
<feature type="compositionally biased region" description="Polar residues" evidence="1">
    <location>
        <begin position="666"/>
        <end position="679"/>
    </location>
</feature>
<feature type="compositionally biased region" description="Basic and acidic residues" evidence="1">
    <location>
        <begin position="450"/>
        <end position="461"/>
    </location>
</feature>
<dbReference type="AlphaFoldDB" id="A0A6A5XXT3"/>
<feature type="region of interest" description="Disordered" evidence="1">
    <location>
        <begin position="664"/>
        <end position="714"/>
    </location>
</feature>
<protein>
    <recommendedName>
        <fullName evidence="2">GmrSD restriction endonucleases N-terminal domain-containing protein</fullName>
    </recommendedName>
</protein>
<dbReference type="GeneID" id="54291124"/>
<accession>A0A6A5XXT3</accession>
<dbReference type="Proteomes" id="UP000799778">
    <property type="component" value="Unassembled WGS sequence"/>
</dbReference>
<evidence type="ECO:0000313" key="4">
    <source>
        <dbReference type="Proteomes" id="UP000799778"/>
    </source>
</evidence>
<dbReference type="OrthoDB" id="5419821at2759"/>
<evidence type="ECO:0000313" key="3">
    <source>
        <dbReference type="EMBL" id="KAF2017450.1"/>
    </source>
</evidence>
<evidence type="ECO:0000259" key="2">
    <source>
        <dbReference type="Pfam" id="PF03235"/>
    </source>
</evidence>
<name>A0A6A5XXT3_9PLEO</name>
<dbReference type="PANTHER" id="PTHR39639:SF1">
    <property type="entry name" value="DUF262 DOMAIN-CONTAINING PROTEIN"/>
    <property type="match status" value="1"/>
</dbReference>